<evidence type="ECO:0000259" key="3">
    <source>
        <dbReference type="PROSITE" id="PS51750"/>
    </source>
</evidence>
<feature type="coiled-coil region" evidence="1">
    <location>
        <begin position="569"/>
        <end position="596"/>
    </location>
</feature>
<dbReference type="EMBL" id="MH170055">
    <property type="protein sequence ID" value="AXS01079.1"/>
    <property type="molecule type" value="Genomic_DNA"/>
</dbReference>
<dbReference type="InterPro" id="IPR003497">
    <property type="entry name" value="BRO_N_domain"/>
</dbReference>
<feature type="domain" description="Bro-N" evidence="3">
    <location>
        <begin position="267"/>
        <end position="386"/>
    </location>
</feature>
<evidence type="ECO:0000313" key="4">
    <source>
        <dbReference type="EMBL" id="AXS01079.1"/>
    </source>
</evidence>
<dbReference type="PROSITE" id="PS51750">
    <property type="entry name" value="BRO_N"/>
    <property type="match status" value="1"/>
</dbReference>
<accession>A0A346QVX9</accession>
<reference evidence="4" key="1">
    <citation type="journal article" date="2018" name="PLoS ONE">
        <title>Genomic analysis of an Argentinean isolate of Spodoptera frugiperda granulovirus reveals that various baculoviruses code for Lef-7 proteins with three F-box domains.</title>
        <authorList>
            <person name="Ferrelli M.L."/>
            <person name="Pidre M.L."/>
            <person name="Ghiringhelli P.D."/>
            <person name="Torres S."/>
            <person name="Fabre M.L."/>
            <person name="Masson T."/>
            <person name="Cedola M.T."/>
            <person name="Sciocco-Cap A."/>
            <person name="Romanowski V."/>
        </authorList>
    </citation>
    <scope>NUCLEOTIDE SEQUENCE</scope>
    <source>
        <strain evidence="4">ARG</strain>
    </source>
</reference>
<name>A0A346QVX9_9BBAC</name>
<evidence type="ECO:0000256" key="2">
    <source>
        <dbReference type="SAM" id="MobiDB-lite"/>
    </source>
</evidence>
<sequence length="701" mass="81599">MRKIFTKLKGTNKYNMCPHYMCKPNKVHMYTLYTNENRKLYTFRVLSDGEHWSDAFAFIKAFPEWSLDVVTSEHRLTFAELQSAYNVEMGDVEIPNDRPMVDSTGLHQMLVAAGTNKKEFNAWLRKQTNCFLLFNHHRTKLIHYHDTMQTTEPSNFKTIDILEKEFVYNGCVVKMVRVLVGPNEWFFANPIMNMLGDQIVYDVMNIRSAGQVCKSQDLLNTLAEFGIYKTSMLVTRTGLLTMVERYAELQNWINTVVFNAMSRPVYMMQKSQLMFNKISVELYYVVTDNGQDFWCRIKDVLDLMKYNTHTIQLSTYVSSMNLRTYQQLIKAPYNVQLPYHIPISYNTTFINRAGLNELARNLFSPQATEVMRWAINVLVPHMLRTTDTKEEVRDFTTTTTTTEDCSTQQEVFTQDFTQQTITEDCSTQQEVFTQVFDFFKEETEQFTQGYTQTQQVEETEQSTTQTQQVEKTEQTQQLEEAEQFIQDYTQEVVDEQFTQDYVDEVVVITDDDPIPVATITDPTTTTTTTTTITTDSVITNTVSTNSSTCPITLTTEQRVSNLLALLDEKMSQLKKVSELSERVDKLEKLMEHRKRQYDDDDDYIFVYRTNNYLYCIMGSKAYVMIKKRQLSRGSYDTVLTMRKTSNAQECWNAIKAAAITKYGNLSLNITSPRSTKIWLPTEEFAEDFAKEIKKQFNRGRL</sequence>
<dbReference type="Pfam" id="PF02498">
    <property type="entry name" value="Bro-N"/>
    <property type="match status" value="1"/>
</dbReference>
<keyword evidence="1" id="KW-0175">Coiled coil</keyword>
<organism evidence="4">
    <name type="scientific">Spodoptera frugiperda granulovirus</name>
    <dbReference type="NCBI Taxonomy" id="307454"/>
    <lineage>
        <taxon>Viruses</taxon>
        <taxon>Viruses incertae sedis</taxon>
        <taxon>Naldaviricetes</taxon>
        <taxon>Lefavirales</taxon>
        <taxon>Baculoviridae</taxon>
        <taxon>Betabaculovirus</taxon>
        <taxon>Betabaculovirus spofrugiperdae</taxon>
    </lineage>
</organism>
<protein>
    <submittedName>
        <fullName evidence="4">Bro c</fullName>
    </submittedName>
</protein>
<feature type="region of interest" description="Disordered" evidence="2">
    <location>
        <begin position="449"/>
        <end position="474"/>
    </location>
</feature>
<evidence type="ECO:0000256" key="1">
    <source>
        <dbReference type="SAM" id="Coils"/>
    </source>
</evidence>
<proteinExistence type="predicted"/>